<evidence type="ECO:0000256" key="1">
    <source>
        <dbReference type="ARBA" id="ARBA00009437"/>
    </source>
</evidence>
<dbReference type="Gene3D" id="3.40.190.10">
    <property type="entry name" value="Periplasmic binding protein-like II"/>
    <property type="match status" value="2"/>
</dbReference>
<dbReference type="InterPro" id="IPR000847">
    <property type="entry name" value="LysR_HTH_N"/>
</dbReference>
<dbReference type="GO" id="GO:0003700">
    <property type="term" value="F:DNA-binding transcription factor activity"/>
    <property type="evidence" value="ECO:0007669"/>
    <property type="project" value="InterPro"/>
</dbReference>
<dbReference type="PROSITE" id="PS50931">
    <property type="entry name" value="HTH_LYSR"/>
    <property type="match status" value="1"/>
</dbReference>
<dbReference type="GeneID" id="95551859"/>
<dbReference type="InterPro" id="IPR005119">
    <property type="entry name" value="LysR_subst-bd"/>
</dbReference>
<dbReference type="OrthoDB" id="5495633at2"/>
<keyword evidence="4" id="KW-0804">Transcription</keyword>
<keyword evidence="7" id="KW-1185">Reference proteome</keyword>
<keyword evidence="3" id="KW-0238">DNA-binding</keyword>
<dbReference type="Pfam" id="PF00126">
    <property type="entry name" value="HTH_1"/>
    <property type="match status" value="1"/>
</dbReference>
<dbReference type="SUPFAM" id="SSF46785">
    <property type="entry name" value="Winged helix' DNA-binding domain"/>
    <property type="match status" value="1"/>
</dbReference>
<dbReference type="Proteomes" id="UP000192911">
    <property type="component" value="Unassembled WGS sequence"/>
</dbReference>
<evidence type="ECO:0000256" key="3">
    <source>
        <dbReference type="ARBA" id="ARBA00023125"/>
    </source>
</evidence>
<dbReference type="PANTHER" id="PTHR30118">
    <property type="entry name" value="HTH-TYPE TRANSCRIPTIONAL REGULATOR LEUO-RELATED"/>
    <property type="match status" value="1"/>
</dbReference>
<dbReference type="EMBL" id="FXAH01000026">
    <property type="protein sequence ID" value="SMF82431.1"/>
    <property type="molecule type" value="Genomic_DNA"/>
</dbReference>
<comment type="similarity">
    <text evidence="1">Belongs to the LysR transcriptional regulatory family.</text>
</comment>
<dbReference type="PANTHER" id="PTHR30118:SF15">
    <property type="entry name" value="TRANSCRIPTIONAL REGULATORY PROTEIN"/>
    <property type="match status" value="1"/>
</dbReference>
<keyword evidence="2" id="KW-0805">Transcription regulation</keyword>
<dbReference type="InterPro" id="IPR036388">
    <property type="entry name" value="WH-like_DNA-bd_sf"/>
</dbReference>
<dbReference type="InterPro" id="IPR036390">
    <property type="entry name" value="WH_DNA-bd_sf"/>
</dbReference>
<reference evidence="7" key="1">
    <citation type="submission" date="2017-04" db="EMBL/GenBank/DDBJ databases">
        <authorList>
            <person name="Varghese N."/>
            <person name="Submissions S."/>
        </authorList>
    </citation>
    <scope>NUCLEOTIDE SEQUENCE [LARGE SCALE GENOMIC DNA]</scope>
    <source>
        <strain evidence="7">Ballard 720</strain>
    </source>
</reference>
<protein>
    <submittedName>
        <fullName evidence="6">Transcriptional regulator, LysR family</fullName>
    </submittedName>
</protein>
<accession>A0A1X7HA13</accession>
<gene>
    <name evidence="6" type="ORF">SAMN06295900_1268</name>
</gene>
<dbReference type="AlphaFoldDB" id="A0A1X7HA13"/>
<dbReference type="Pfam" id="PF03466">
    <property type="entry name" value="LysR_substrate"/>
    <property type="match status" value="1"/>
</dbReference>
<evidence type="ECO:0000256" key="4">
    <source>
        <dbReference type="ARBA" id="ARBA00023163"/>
    </source>
</evidence>
<evidence type="ECO:0000259" key="5">
    <source>
        <dbReference type="PROSITE" id="PS50931"/>
    </source>
</evidence>
<dbReference type="GO" id="GO:0003677">
    <property type="term" value="F:DNA binding"/>
    <property type="evidence" value="ECO:0007669"/>
    <property type="project" value="UniProtKB-KW"/>
</dbReference>
<feature type="domain" description="HTH lysR-type" evidence="5">
    <location>
        <begin position="9"/>
        <end position="66"/>
    </location>
</feature>
<evidence type="ECO:0000256" key="2">
    <source>
        <dbReference type="ARBA" id="ARBA00023015"/>
    </source>
</evidence>
<proteinExistence type="inferred from homology"/>
<evidence type="ECO:0000313" key="6">
    <source>
        <dbReference type="EMBL" id="SMF82431.1"/>
    </source>
</evidence>
<sequence length="316" mass="34974">MSTRKLRDIDLNLLVVFKDIMETRNISATARRLNMSQPAASNALARLRATLDDPLLVRSGHTMQPTRLAALIAQDIDHGMALLQAALDRRETFDPAVDSRRFVIAVTDVGEVYFLPKLLAYCSQHAPHVHIEASYASGAALRDGLQEGRIDLALGPHDDLAGGLLHARLFKQHCVSVFRAGHPFASQPPTSLAAFREARHVLVANPASPYVDIEQRLEKAGIRIASHDQVSSFLTALFIVANSDRVATVPYKLAEQFCEPMGLRFVRPPLRLPELETHCFWHRRSEADVGLSWLRGVIVERFAERAGAGNAKTRPS</sequence>
<dbReference type="PRINTS" id="PR00039">
    <property type="entry name" value="HTHLYSR"/>
</dbReference>
<dbReference type="STRING" id="28094.SAMN06295900_1268"/>
<dbReference type="InterPro" id="IPR050389">
    <property type="entry name" value="LysR-type_TF"/>
</dbReference>
<dbReference type="RefSeq" id="WP_085230784.1">
    <property type="nucleotide sequence ID" value="NZ_BSQD01000023.1"/>
</dbReference>
<evidence type="ECO:0000313" key="7">
    <source>
        <dbReference type="Proteomes" id="UP000192911"/>
    </source>
</evidence>
<organism evidence="6 7">
    <name type="scientific">Trinickia caryophylli</name>
    <name type="common">Paraburkholderia caryophylli</name>
    <dbReference type="NCBI Taxonomy" id="28094"/>
    <lineage>
        <taxon>Bacteria</taxon>
        <taxon>Pseudomonadati</taxon>
        <taxon>Pseudomonadota</taxon>
        <taxon>Betaproteobacteria</taxon>
        <taxon>Burkholderiales</taxon>
        <taxon>Burkholderiaceae</taxon>
        <taxon>Trinickia</taxon>
    </lineage>
</organism>
<dbReference type="CDD" id="cd08459">
    <property type="entry name" value="PBP2_DntR_NahR_LinR_like"/>
    <property type="match status" value="1"/>
</dbReference>
<dbReference type="SUPFAM" id="SSF53850">
    <property type="entry name" value="Periplasmic binding protein-like II"/>
    <property type="match status" value="1"/>
</dbReference>
<dbReference type="Gene3D" id="1.10.10.10">
    <property type="entry name" value="Winged helix-like DNA-binding domain superfamily/Winged helix DNA-binding domain"/>
    <property type="match status" value="1"/>
</dbReference>
<name>A0A1X7HA13_TRICW</name>